<dbReference type="Gene3D" id="3.30.565.10">
    <property type="entry name" value="Histidine kinase-like ATPase, C-terminal domain"/>
    <property type="match status" value="1"/>
</dbReference>
<protein>
    <submittedName>
        <fullName evidence="1">Uncharacterized protein</fullName>
    </submittedName>
</protein>
<evidence type="ECO:0000313" key="2">
    <source>
        <dbReference type="Proteomes" id="UP000619078"/>
    </source>
</evidence>
<gene>
    <name evidence="1" type="ORF">IDJ76_02510</name>
</gene>
<comment type="caution">
    <text evidence="1">The sequence shown here is derived from an EMBL/GenBank/DDBJ whole genome shotgun (WGS) entry which is preliminary data.</text>
</comment>
<organism evidence="1 2">
    <name type="scientific">Mucilaginibacter glaciei</name>
    <dbReference type="NCBI Taxonomy" id="2772109"/>
    <lineage>
        <taxon>Bacteria</taxon>
        <taxon>Pseudomonadati</taxon>
        <taxon>Bacteroidota</taxon>
        <taxon>Sphingobacteriia</taxon>
        <taxon>Sphingobacteriales</taxon>
        <taxon>Sphingobacteriaceae</taxon>
        <taxon>Mucilaginibacter</taxon>
    </lineage>
</organism>
<dbReference type="RefSeq" id="WP_191160393.1">
    <property type="nucleotide sequence ID" value="NZ_JACWMX010000001.1"/>
</dbReference>
<dbReference type="SUPFAM" id="SSF55874">
    <property type="entry name" value="ATPase domain of HSP90 chaperone/DNA topoisomerase II/histidine kinase"/>
    <property type="match status" value="1"/>
</dbReference>
<evidence type="ECO:0000313" key="1">
    <source>
        <dbReference type="EMBL" id="MBD1391963.1"/>
    </source>
</evidence>
<proteinExistence type="predicted"/>
<keyword evidence="2" id="KW-1185">Reference proteome</keyword>
<dbReference type="EMBL" id="JACWMX010000001">
    <property type="protein sequence ID" value="MBD1391963.1"/>
    <property type="molecule type" value="Genomic_DNA"/>
</dbReference>
<dbReference type="AlphaFoldDB" id="A0A926NUF0"/>
<sequence>MGEANVRKQFLFTNRADDLYPLLTTIISFIVGEIEVTDDIEFKLKVILMELLTNSLKHSGTEEAAIEVALNANGFVITKCDSGKPLQFNSDAGELALSVNQSYLENNVFDIYGDTTCSLKGRVNSAHGISFFVVDNDEPAGGEEFKKQLVEHYGLIIIAKAADKFEYRFDRNKNVNKFIITIFTPYR</sequence>
<dbReference type="InterPro" id="IPR036890">
    <property type="entry name" value="HATPase_C_sf"/>
</dbReference>
<name>A0A926NUF0_9SPHI</name>
<reference evidence="1" key="1">
    <citation type="submission" date="2020-09" db="EMBL/GenBank/DDBJ databases">
        <title>Novel species of Mucilaginibacter isolated from a glacier on the Tibetan Plateau.</title>
        <authorList>
            <person name="Liu Q."/>
            <person name="Xin Y.-H."/>
        </authorList>
    </citation>
    <scope>NUCLEOTIDE SEQUENCE</scope>
    <source>
        <strain evidence="1">ZB1P21</strain>
    </source>
</reference>
<accession>A0A926NUF0</accession>
<dbReference type="Proteomes" id="UP000619078">
    <property type="component" value="Unassembled WGS sequence"/>
</dbReference>